<dbReference type="GO" id="GO:0046872">
    <property type="term" value="F:metal ion binding"/>
    <property type="evidence" value="ECO:0007669"/>
    <property type="project" value="InterPro"/>
</dbReference>
<comment type="caution">
    <text evidence="2">The sequence shown here is derived from an EMBL/GenBank/DDBJ whole genome shotgun (WGS) entry which is preliminary data.</text>
</comment>
<evidence type="ECO:0000313" key="2">
    <source>
        <dbReference type="EMBL" id="MBA8956085.1"/>
    </source>
</evidence>
<dbReference type="AlphaFoldDB" id="A0A7W3LXM9"/>
<gene>
    <name evidence="2" type="ORF">HNR61_007767</name>
</gene>
<dbReference type="EMBL" id="JACJIA010000014">
    <property type="protein sequence ID" value="MBA8956085.1"/>
    <property type="molecule type" value="Genomic_DNA"/>
</dbReference>
<accession>A0A7W3LXM9</accession>
<evidence type="ECO:0000313" key="3">
    <source>
        <dbReference type="Proteomes" id="UP000572680"/>
    </source>
</evidence>
<feature type="domain" description="Mycothiol-dependent maleylpyruvate isomerase metal-binding" evidence="1">
    <location>
        <begin position="18"/>
        <end position="158"/>
    </location>
</feature>
<keyword evidence="3" id="KW-1185">Reference proteome</keyword>
<organism evidence="2 3">
    <name type="scientific">Actinomadura namibiensis</name>
    <dbReference type="NCBI Taxonomy" id="182080"/>
    <lineage>
        <taxon>Bacteria</taxon>
        <taxon>Bacillati</taxon>
        <taxon>Actinomycetota</taxon>
        <taxon>Actinomycetes</taxon>
        <taxon>Streptosporangiales</taxon>
        <taxon>Thermomonosporaceae</taxon>
        <taxon>Actinomadura</taxon>
    </lineage>
</organism>
<evidence type="ECO:0000259" key="1">
    <source>
        <dbReference type="Pfam" id="PF11716"/>
    </source>
</evidence>
<dbReference type="Gene3D" id="1.20.120.450">
    <property type="entry name" value="dinb family like domain"/>
    <property type="match status" value="1"/>
</dbReference>
<dbReference type="Proteomes" id="UP000572680">
    <property type="component" value="Unassembled WGS sequence"/>
</dbReference>
<protein>
    <submittedName>
        <fullName evidence="2">Uncharacterized protein (TIGR03083 family)</fullName>
    </submittedName>
</protein>
<dbReference type="InterPro" id="IPR034660">
    <property type="entry name" value="DinB/YfiT-like"/>
</dbReference>
<name>A0A7W3LXM9_ACTNM</name>
<dbReference type="RefSeq" id="WP_182848034.1">
    <property type="nucleotide sequence ID" value="NZ_BAAALP010000007.1"/>
</dbReference>
<dbReference type="InterPro" id="IPR036527">
    <property type="entry name" value="SCP2_sterol-bd_dom_sf"/>
</dbReference>
<dbReference type="SUPFAM" id="SSF55718">
    <property type="entry name" value="SCP-like"/>
    <property type="match status" value="1"/>
</dbReference>
<dbReference type="Pfam" id="PF11716">
    <property type="entry name" value="MDMPI_N"/>
    <property type="match status" value="1"/>
</dbReference>
<dbReference type="InterPro" id="IPR024344">
    <property type="entry name" value="MDMPI_metal-binding"/>
</dbReference>
<reference evidence="2 3" key="1">
    <citation type="submission" date="2020-08" db="EMBL/GenBank/DDBJ databases">
        <title>Genomic Encyclopedia of Type Strains, Phase IV (KMG-IV): sequencing the most valuable type-strain genomes for metagenomic binning, comparative biology and taxonomic classification.</title>
        <authorList>
            <person name="Goeker M."/>
        </authorList>
    </citation>
    <scope>NUCLEOTIDE SEQUENCE [LARGE SCALE GENOMIC DNA]</scope>
    <source>
        <strain evidence="2 3">DSM 44197</strain>
    </source>
</reference>
<dbReference type="SUPFAM" id="SSF109854">
    <property type="entry name" value="DinB/YfiT-like putative metalloenzymes"/>
    <property type="match status" value="1"/>
</dbReference>
<proteinExistence type="predicted"/>
<sequence length="284" mass="31224">MVVHITADNWAETREYLRTRSARFTALAVQAAATRRRATADWSVTDTAAHVATLARTCSGLVDPGHAPGPFTGFDDLLERTVVDTVDEFNEVLLERLPDRAPRELARATRHDVDHILRVTEGADPTAPVSWLGGSRVPLAGVLAHLLNEFQVHGRDIANAARLPWRVPPREAAPFFEQFLVGVTDYGYGRLLDGHGPPPRGRVAVEFRSEHTTPVTMALTDGFATVERPGGEPDVRLSFDPTVLNLMLFGRVSKARAVLTGKVVIRGPRPWKLPGFLRIVRLPS</sequence>